<keyword evidence="1" id="KW-0732">Signal</keyword>
<feature type="chain" id="PRO_5046301821" evidence="1">
    <location>
        <begin position="24"/>
        <end position="204"/>
    </location>
</feature>
<evidence type="ECO:0000256" key="1">
    <source>
        <dbReference type="SAM" id="SignalP"/>
    </source>
</evidence>
<dbReference type="InterPro" id="IPR029033">
    <property type="entry name" value="His_PPase_superfam"/>
</dbReference>
<reference evidence="2 3" key="1">
    <citation type="submission" date="2023-05" db="EMBL/GenBank/DDBJ databases">
        <title>Draft genome of Paenibacillus sp. CCS26.</title>
        <authorList>
            <person name="Akita H."/>
            <person name="Shinto Y."/>
            <person name="Kimura Z."/>
        </authorList>
    </citation>
    <scope>NUCLEOTIDE SEQUENCE [LARGE SCALE GENOMIC DNA]</scope>
    <source>
        <strain evidence="2 3">CCS26</strain>
    </source>
</reference>
<gene>
    <name evidence="2" type="ORF">PghCCS26_08580</name>
</gene>
<proteinExistence type="predicted"/>
<evidence type="ECO:0000313" key="2">
    <source>
        <dbReference type="EMBL" id="GMK43731.1"/>
    </source>
</evidence>
<sequence>MKKLWRFSILCILILLQANPAEAMPADPSLLKSLQQGGYILYVRHGDATVGTDSPSINFNDCSTQRNLSEAGRNQAVSYGNALRQLHIPVQVPVVASPFCRTKETAELAFGAGNVRTDPFWVQIYQLSGSVPPAQQEAVLKALSAQLEIPPSPGTNKVIIAHGFPPGVGLGEIKSLGTVVIKPNGQGNGYGIAGRFDLDELSSP</sequence>
<organism evidence="2 3">
    <name type="scientific">Paenibacillus glycanilyticus</name>
    <dbReference type="NCBI Taxonomy" id="126569"/>
    <lineage>
        <taxon>Bacteria</taxon>
        <taxon>Bacillati</taxon>
        <taxon>Bacillota</taxon>
        <taxon>Bacilli</taxon>
        <taxon>Bacillales</taxon>
        <taxon>Paenibacillaceae</taxon>
        <taxon>Paenibacillus</taxon>
    </lineage>
</organism>
<keyword evidence="3" id="KW-1185">Reference proteome</keyword>
<evidence type="ECO:0000313" key="3">
    <source>
        <dbReference type="Proteomes" id="UP001285921"/>
    </source>
</evidence>
<dbReference type="SUPFAM" id="SSF53254">
    <property type="entry name" value="Phosphoglycerate mutase-like"/>
    <property type="match status" value="1"/>
</dbReference>
<dbReference type="EMBL" id="BTCL01000002">
    <property type="protein sequence ID" value="GMK43731.1"/>
    <property type="molecule type" value="Genomic_DNA"/>
</dbReference>
<name>A0ABQ6NF74_9BACL</name>
<dbReference type="RefSeq" id="WP_317978942.1">
    <property type="nucleotide sequence ID" value="NZ_BTCL01000002.1"/>
</dbReference>
<dbReference type="CDD" id="cd07040">
    <property type="entry name" value="HP"/>
    <property type="match status" value="1"/>
</dbReference>
<protein>
    <submittedName>
        <fullName evidence="2">Histidine phosphatase family protein</fullName>
    </submittedName>
</protein>
<dbReference type="Gene3D" id="3.40.50.1240">
    <property type="entry name" value="Phosphoglycerate mutase-like"/>
    <property type="match status" value="1"/>
</dbReference>
<dbReference type="Proteomes" id="UP001285921">
    <property type="component" value="Unassembled WGS sequence"/>
</dbReference>
<comment type="caution">
    <text evidence="2">The sequence shown here is derived from an EMBL/GenBank/DDBJ whole genome shotgun (WGS) entry which is preliminary data.</text>
</comment>
<dbReference type="InterPro" id="IPR013078">
    <property type="entry name" value="His_Pase_superF_clade-1"/>
</dbReference>
<dbReference type="Pfam" id="PF00300">
    <property type="entry name" value="His_Phos_1"/>
    <property type="match status" value="1"/>
</dbReference>
<accession>A0ABQ6NF74</accession>
<feature type="signal peptide" evidence="1">
    <location>
        <begin position="1"/>
        <end position="23"/>
    </location>
</feature>